<feature type="binding site" evidence="8">
    <location>
        <position position="66"/>
    </location>
    <ligand>
        <name>Zn(2+)</name>
        <dbReference type="ChEBI" id="CHEBI:29105"/>
        <label>2</label>
        <note>catalytic</note>
    </ligand>
</feature>
<evidence type="ECO:0000256" key="6">
    <source>
        <dbReference type="ARBA" id="ARBA00022801"/>
    </source>
</evidence>
<evidence type="ECO:0000256" key="8">
    <source>
        <dbReference type="HAMAP-Rule" id="MF_01818"/>
    </source>
</evidence>
<protein>
    <recommendedName>
        <fullName evidence="8">Ribonuclease Z</fullName>
        <shortName evidence="8">RNase Z</shortName>
        <ecNumber evidence="8">3.1.26.11</ecNumber>
    </recommendedName>
    <alternativeName>
        <fullName evidence="8">tRNA 3 endonuclease</fullName>
    </alternativeName>
    <alternativeName>
        <fullName evidence="8">tRNase Z</fullName>
    </alternativeName>
</protein>
<keyword evidence="6 8" id="KW-0378">Hydrolase</keyword>
<keyword evidence="3 8" id="KW-0540">Nuclease</keyword>
<feature type="binding site" evidence="8">
    <location>
        <position position="65"/>
    </location>
    <ligand>
        <name>Zn(2+)</name>
        <dbReference type="ChEBI" id="CHEBI:29105"/>
        <label>2</label>
        <note>catalytic</note>
    </ligand>
</feature>
<keyword evidence="2 8" id="KW-0819">tRNA processing</keyword>
<comment type="caution">
    <text evidence="9">The sequence shown here is derived from an EMBL/GenBank/DDBJ whole genome shotgun (WGS) entry which is preliminary data.</text>
</comment>
<feature type="binding site" evidence="8">
    <location>
        <position position="212"/>
    </location>
    <ligand>
        <name>Zn(2+)</name>
        <dbReference type="ChEBI" id="CHEBI:29105"/>
        <label>1</label>
        <note>catalytic</note>
    </ligand>
</feature>
<gene>
    <name evidence="8" type="primary">rnz</name>
    <name evidence="9" type="ORF">ACJDT4_20355</name>
</gene>
<dbReference type="GO" id="GO:0042781">
    <property type="term" value="F:3'-tRNA processing endoribonuclease activity"/>
    <property type="evidence" value="ECO:0007669"/>
    <property type="project" value="UniProtKB-EC"/>
</dbReference>
<feature type="binding site" evidence="8">
    <location>
        <position position="271"/>
    </location>
    <ligand>
        <name>Zn(2+)</name>
        <dbReference type="ChEBI" id="CHEBI:29105"/>
        <label>2</label>
        <note>catalytic</note>
    </ligand>
</feature>
<evidence type="ECO:0000256" key="5">
    <source>
        <dbReference type="ARBA" id="ARBA00022759"/>
    </source>
</evidence>
<comment type="cofactor">
    <cofactor evidence="8">
        <name>Zn(2+)</name>
        <dbReference type="ChEBI" id="CHEBI:29105"/>
    </cofactor>
    <text evidence="8">Binds 2 Zn(2+) ions.</text>
</comment>
<evidence type="ECO:0000313" key="9">
    <source>
        <dbReference type="EMBL" id="MFL0252765.1"/>
    </source>
</evidence>
<dbReference type="InterPro" id="IPR013471">
    <property type="entry name" value="RNase_Z/BN"/>
</dbReference>
<feature type="binding site" evidence="8">
    <location>
        <position position="144"/>
    </location>
    <ligand>
        <name>Zn(2+)</name>
        <dbReference type="ChEBI" id="CHEBI:29105"/>
        <label>1</label>
        <note>catalytic</note>
    </ligand>
</feature>
<dbReference type="Proteomes" id="UP001623592">
    <property type="component" value="Unassembled WGS sequence"/>
</dbReference>
<evidence type="ECO:0000256" key="3">
    <source>
        <dbReference type="ARBA" id="ARBA00022722"/>
    </source>
</evidence>
<accession>A0ABW8TL30</accession>
<dbReference type="EMBL" id="JBJIAA010000020">
    <property type="protein sequence ID" value="MFL0252765.1"/>
    <property type="molecule type" value="Genomic_DNA"/>
</dbReference>
<dbReference type="HAMAP" id="MF_01818">
    <property type="entry name" value="RNase_Z_BN"/>
    <property type="match status" value="1"/>
</dbReference>
<name>A0ABW8TL30_9CLOT</name>
<evidence type="ECO:0000256" key="4">
    <source>
        <dbReference type="ARBA" id="ARBA00022723"/>
    </source>
</evidence>
<evidence type="ECO:0000313" key="10">
    <source>
        <dbReference type="Proteomes" id="UP001623592"/>
    </source>
</evidence>
<feature type="active site" description="Proton acceptor" evidence="8">
    <location>
        <position position="65"/>
    </location>
</feature>
<comment type="function">
    <text evidence="8">Zinc phosphodiesterase, which displays some tRNA 3'-processing endonuclease activity. Probably involved in tRNA maturation, by removing a 3'-trailer from precursor tRNA.</text>
</comment>
<comment type="subunit">
    <text evidence="1 8">Homodimer.</text>
</comment>
<evidence type="ECO:0000256" key="7">
    <source>
        <dbReference type="ARBA" id="ARBA00022833"/>
    </source>
</evidence>
<proteinExistence type="inferred from homology"/>
<dbReference type="RefSeq" id="WP_406789422.1">
    <property type="nucleotide sequence ID" value="NZ_JBJIAA010000020.1"/>
</dbReference>
<dbReference type="InterPro" id="IPR036866">
    <property type="entry name" value="RibonucZ/Hydroxyglut_hydro"/>
</dbReference>
<keyword evidence="5 8" id="KW-0255">Endonuclease</keyword>
<dbReference type="Gene3D" id="3.60.15.10">
    <property type="entry name" value="Ribonuclease Z/Hydroxyacylglutathione hydrolase-like"/>
    <property type="match status" value="1"/>
</dbReference>
<keyword evidence="7 8" id="KW-0862">Zinc</keyword>
<feature type="binding site" evidence="8">
    <location>
        <position position="212"/>
    </location>
    <ligand>
        <name>Zn(2+)</name>
        <dbReference type="ChEBI" id="CHEBI:29105"/>
        <label>2</label>
        <note>catalytic</note>
    </ligand>
</feature>
<dbReference type="SUPFAM" id="SSF56281">
    <property type="entry name" value="Metallo-hydrolase/oxidoreductase"/>
    <property type="match status" value="1"/>
</dbReference>
<dbReference type="Pfam" id="PF23023">
    <property type="entry name" value="Anti-Pycsar_Apyc1"/>
    <property type="match status" value="1"/>
</dbReference>
<dbReference type="NCBIfam" id="TIGR02651">
    <property type="entry name" value="RNase_Z"/>
    <property type="match status" value="1"/>
</dbReference>
<organism evidence="9 10">
    <name type="scientific">Clostridium neuense</name>
    <dbReference type="NCBI Taxonomy" id="1728934"/>
    <lineage>
        <taxon>Bacteria</taxon>
        <taxon>Bacillati</taxon>
        <taxon>Bacillota</taxon>
        <taxon>Clostridia</taxon>
        <taxon>Eubacteriales</taxon>
        <taxon>Clostridiaceae</taxon>
        <taxon>Clostridium</taxon>
    </lineage>
</organism>
<dbReference type="EC" id="3.1.26.11" evidence="8"/>
<feature type="binding site" evidence="8">
    <location>
        <position position="63"/>
    </location>
    <ligand>
        <name>Zn(2+)</name>
        <dbReference type="ChEBI" id="CHEBI:29105"/>
        <label>1</label>
        <note>catalytic</note>
    </ligand>
</feature>
<dbReference type="PANTHER" id="PTHR46018">
    <property type="entry name" value="ZINC PHOSPHODIESTERASE ELAC PROTEIN 1"/>
    <property type="match status" value="1"/>
</dbReference>
<evidence type="ECO:0000256" key="1">
    <source>
        <dbReference type="ARBA" id="ARBA00011738"/>
    </source>
</evidence>
<keyword evidence="4 8" id="KW-0479">Metal-binding</keyword>
<reference evidence="9 10" key="1">
    <citation type="submission" date="2024-11" db="EMBL/GenBank/DDBJ databases">
        <authorList>
            <person name="Heng Y.C."/>
            <person name="Lim A.C.H."/>
            <person name="Lee J.K.Y."/>
            <person name="Kittelmann S."/>
        </authorList>
    </citation>
    <scope>NUCLEOTIDE SEQUENCE [LARGE SCALE GENOMIC DNA]</scope>
    <source>
        <strain evidence="9 10">WILCCON 0114</strain>
    </source>
</reference>
<keyword evidence="10" id="KW-1185">Reference proteome</keyword>
<evidence type="ECO:0000256" key="2">
    <source>
        <dbReference type="ARBA" id="ARBA00022694"/>
    </source>
</evidence>
<comment type="catalytic activity">
    <reaction evidence="8">
        <text>Endonucleolytic cleavage of RNA, removing extra 3' nucleotides from tRNA precursor, generating 3' termini of tRNAs. A 3'-hydroxy group is left at the tRNA terminus and a 5'-phosphoryl group is left at the trailer molecule.</text>
        <dbReference type="EC" id="3.1.26.11"/>
    </reaction>
</comment>
<comment type="similarity">
    <text evidence="8">Belongs to the RNase Z family.</text>
</comment>
<dbReference type="CDD" id="cd07717">
    <property type="entry name" value="RNaseZ_ZiPD-like_MBL-fold"/>
    <property type="match status" value="1"/>
</dbReference>
<dbReference type="NCBIfam" id="NF000801">
    <property type="entry name" value="PRK00055.1-3"/>
    <property type="match status" value="1"/>
</dbReference>
<dbReference type="PANTHER" id="PTHR46018:SF2">
    <property type="entry name" value="ZINC PHOSPHODIESTERASE ELAC PROTEIN 1"/>
    <property type="match status" value="1"/>
</dbReference>
<sequence>MIDVCLLGCGGSLPTPYRSLTSLLVSYNGRKILIDCGEGTQVSMKMLGWGFKDIDVICFTHYHADHVMGFTGLLLTIANSGRRRPITIIGPNGLEKVFRGLTVVAPVLPFDVDLIELDCKYDDNFEDKIFRIDDMTIKAIPVDHSVECISYVICVNRKRKFNVEKAKENNVPMRLWKVLQKGSIIEEEGIIYRPEMVLGEKRKGIKIAYCTDTRPLERIVNFVSEADLFICEGMYGEEEKVDKAILNKHMIFSEAATMARSADVKELWLTHFSPALLNPEEYLDNAINIYENTYLGTDRKVKTINFE</sequence>
<feature type="binding site" evidence="8">
    <location>
        <position position="61"/>
    </location>
    <ligand>
        <name>Zn(2+)</name>
        <dbReference type="ChEBI" id="CHEBI:29105"/>
        <label>1</label>
        <note>catalytic</note>
    </ligand>
</feature>